<accession>I0IDW9</accession>
<feature type="chain" id="PRO_5003629124" description="PEP-CTERM protein-sorting domain-containing protein" evidence="1">
    <location>
        <begin position="25"/>
        <end position="383"/>
    </location>
</feature>
<dbReference type="EMBL" id="AP012338">
    <property type="protein sequence ID" value="BAM03457.1"/>
    <property type="molecule type" value="Genomic_DNA"/>
</dbReference>
<dbReference type="RefSeq" id="WP_014436676.1">
    <property type="nucleotide sequence ID" value="NC_017080.1"/>
</dbReference>
<evidence type="ECO:0000313" key="3">
    <source>
        <dbReference type="Proteomes" id="UP000007881"/>
    </source>
</evidence>
<gene>
    <name evidence="2" type="ordered locus">PSMK_12980</name>
</gene>
<name>I0IDW9_PHYMF</name>
<reference evidence="2 3" key="1">
    <citation type="submission" date="2012-02" db="EMBL/GenBank/DDBJ databases">
        <title>Complete genome sequence of Phycisphaera mikurensis NBRC 102666.</title>
        <authorList>
            <person name="Ankai A."/>
            <person name="Hosoyama A."/>
            <person name="Terui Y."/>
            <person name="Sekine M."/>
            <person name="Fukai R."/>
            <person name="Kato Y."/>
            <person name="Nakamura S."/>
            <person name="Yamada-Narita S."/>
            <person name="Kawakoshi A."/>
            <person name="Fukunaga Y."/>
            <person name="Yamazaki S."/>
            <person name="Fujita N."/>
        </authorList>
    </citation>
    <scope>NUCLEOTIDE SEQUENCE [LARGE SCALE GENOMIC DNA]</scope>
    <source>
        <strain evidence="3">NBRC 102666 / KCTC 22515 / FYK2301M01</strain>
    </source>
</reference>
<keyword evidence="1" id="KW-0732">Signal</keyword>
<dbReference type="STRING" id="1142394.PSMK_12980"/>
<organism evidence="2 3">
    <name type="scientific">Phycisphaera mikurensis (strain NBRC 102666 / KCTC 22515 / FYK2301M01)</name>
    <dbReference type="NCBI Taxonomy" id="1142394"/>
    <lineage>
        <taxon>Bacteria</taxon>
        <taxon>Pseudomonadati</taxon>
        <taxon>Planctomycetota</taxon>
        <taxon>Phycisphaerae</taxon>
        <taxon>Phycisphaerales</taxon>
        <taxon>Phycisphaeraceae</taxon>
        <taxon>Phycisphaera</taxon>
    </lineage>
</organism>
<dbReference type="KEGG" id="phm:PSMK_12980"/>
<dbReference type="OrthoDB" id="248846at2"/>
<dbReference type="Proteomes" id="UP000007881">
    <property type="component" value="Chromosome"/>
</dbReference>
<proteinExistence type="predicted"/>
<evidence type="ECO:0008006" key="4">
    <source>
        <dbReference type="Google" id="ProtNLM"/>
    </source>
</evidence>
<feature type="signal peptide" evidence="1">
    <location>
        <begin position="1"/>
        <end position="24"/>
    </location>
</feature>
<protein>
    <recommendedName>
        <fullName evidence="4">PEP-CTERM protein-sorting domain-containing protein</fullName>
    </recommendedName>
</protein>
<evidence type="ECO:0000313" key="2">
    <source>
        <dbReference type="EMBL" id="BAM03457.1"/>
    </source>
</evidence>
<dbReference type="HOGENOM" id="CLU_721310_0_0_0"/>
<evidence type="ECO:0000256" key="1">
    <source>
        <dbReference type="SAM" id="SignalP"/>
    </source>
</evidence>
<keyword evidence="3" id="KW-1185">Reference proteome</keyword>
<dbReference type="AlphaFoldDB" id="I0IDW9"/>
<sequence length="383" mass="37477">MTATPACKGLLAIAAAAFGGSAFAAPSTSVDFYNLGGFSLVGSSPTGSIGSAASLAYDGSTLYLGQGAGPATSAAPFTFVDDAFGANNIGTSFGSAVGGNGVTGLDVADGILVGVSTNGGANDTLQVFNVATTPTATAAGVVSPGDVGMTRFDAVALDPGFVAGTQGGAGVSAVQFGSGNRRLIDPATGNLLNTGPGYFNGAGGSGFRGLDYDPATGDVYARTVNGIQVGVRSGDNGVQTVGGAAGTSQVVADPSGFAVGLNVAYLGDFGGNADDALFIYNDLSDVTSTSSFDALNLAQQDGAAVAVNFLNADGSAAFAEVLQTSNQTGVFDFSFDPGTGQLAVLDVANAYVYLFDGEPIPEPATAAVVALGGLALLGRRRTA</sequence>